<gene>
    <name evidence="2" type="ordered locus">TP03_0636</name>
</gene>
<sequence>MNSILLLSLFLTLGSCVVLRLPLLNEDSKFFTVKRRYVRGQFNLIFYESINENDVIDKVYYHGVEIYPADLSVLGVGYNHELNVFISAILNQVQIDNFTELFTEEQRNNIRVHPNYQRKFRRLVVVGKISENVFICVVNVTWDGQQAIKKVDRFYKYDNDVVDVIMEAQDRYMRIKYEENIPNSSKIIRNILKRDPTKVKSYGELDEVDDDSQLGKGVDINEEQIEKEVEQVINKPGISEADLREAGPSGLSSMLRRKLKLNEISEDTDSY</sequence>
<feature type="chain" id="PRO_5004241291" evidence="1">
    <location>
        <begin position="17"/>
        <end position="271"/>
    </location>
</feature>
<dbReference type="GeneID" id="3499573"/>
<evidence type="ECO:0000313" key="2">
    <source>
        <dbReference type="EMBL" id="EAN30477.1"/>
    </source>
</evidence>
<keyword evidence="1" id="KW-0732">Signal</keyword>
<feature type="signal peptide" evidence="1">
    <location>
        <begin position="1"/>
        <end position="16"/>
    </location>
</feature>
<comment type="caution">
    <text evidence="2">The sequence shown here is derived from an EMBL/GenBank/DDBJ whole genome shotgun (WGS) entry which is preliminary data.</text>
</comment>
<reference evidence="2 3" key="1">
    <citation type="journal article" date="2005" name="Science">
        <title>Genome sequence of Theileria parva, a bovine pathogen that transforms lymphocytes.</title>
        <authorList>
            <person name="Gardner M.J."/>
            <person name="Bishop R."/>
            <person name="Shah T."/>
            <person name="de Villiers E.P."/>
            <person name="Carlton J.M."/>
            <person name="Hall N."/>
            <person name="Ren Q."/>
            <person name="Paulsen I.T."/>
            <person name="Pain A."/>
            <person name="Berriman M."/>
            <person name="Wilson R.J.M."/>
            <person name="Sato S."/>
            <person name="Ralph S.A."/>
            <person name="Mann D.J."/>
            <person name="Xiong Z."/>
            <person name="Shallom S.J."/>
            <person name="Weidman J."/>
            <person name="Jiang L."/>
            <person name="Lynn J."/>
            <person name="Weaver B."/>
            <person name="Shoaibi A."/>
            <person name="Domingo A.R."/>
            <person name="Wasawo D."/>
            <person name="Crabtree J."/>
            <person name="Wortman J.R."/>
            <person name="Haas B."/>
            <person name="Angiuoli S.V."/>
            <person name="Creasy T.H."/>
            <person name="Lu C."/>
            <person name="Suh B."/>
            <person name="Silva J.C."/>
            <person name="Utterback T.R."/>
            <person name="Feldblyum T.V."/>
            <person name="Pertea M."/>
            <person name="Allen J."/>
            <person name="Nierman W.C."/>
            <person name="Taracha E.L.N."/>
            <person name="Salzberg S.L."/>
            <person name="White O.R."/>
            <person name="Fitzhugh H.A."/>
            <person name="Morzaria S."/>
            <person name="Venter J.C."/>
            <person name="Fraser C.M."/>
            <person name="Nene V."/>
        </authorList>
    </citation>
    <scope>NUCLEOTIDE SEQUENCE [LARGE SCALE GENOMIC DNA]</scope>
    <source>
        <strain evidence="2 3">Muguga</strain>
    </source>
</reference>
<evidence type="ECO:0000313" key="3">
    <source>
        <dbReference type="Proteomes" id="UP000001949"/>
    </source>
</evidence>
<accession>Q4MZ55</accession>
<keyword evidence="3" id="KW-1185">Reference proteome</keyword>
<dbReference type="Proteomes" id="UP000001949">
    <property type="component" value="Unassembled WGS sequence"/>
</dbReference>
<dbReference type="KEGG" id="tpv:TP03_0636"/>
<dbReference type="RefSeq" id="XP_762760.1">
    <property type="nucleotide sequence ID" value="XM_757667.1"/>
</dbReference>
<name>Q4MZ55_THEPA</name>
<dbReference type="EMBL" id="AAGK01000006">
    <property type="protein sequence ID" value="EAN30477.1"/>
    <property type="molecule type" value="Genomic_DNA"/>
</dbReference>
<proteinExistence type="predicted"/>
<evidence type="ECO:0000256" key="1">
    <source>
        <dbReference type="SAM" id="SignalP"/>
    </source>
</evidence>
<organism evidence="2 3">
    <name type="scientific">Theileria parva</name>
    <name type="common">East coast fever infection agent</name>
    <dbReference type="NCBI Taxonomy" id="5875"/>
    <lineage>
        <taxon>Eukaryota</taxon>
        <taxon>Sar</taxon>
        <taxon>Alveolata</taxon>
        <taxon>Apicomplexa</taxon>
        <taxon>Aconoidasida</taxon>
        <taxon>Piroplasmida</taxon>
        <taxon>Theileriidae</taxon>
        <taxon>Theileria</taxon>
    </lineage>
</organism>
<dbReference type="InParanoid" id="Q4MZ55"/>
<dbReference type="AlphaFoldDB" id="Q4MZ55"/>
<protein>
    <submittedName>
        <fullName evidence="2">Uncharacterized protein</fullName>
    </submittedName>
</protein>
<dbReference type="VEuPathDB" id="PiroplasmaDB:TpMuguga_03g00636"/>